<name>A0A4U5MKC6_STECR</name>
<organism evidence="2 3">
    <name type="scientific">Steinernema carpocapsae</name>
    <name type="common">Entomopathogenic nematode</name>
    <dbReference type="NCBI Taxonomy" id="34508"/>
    <lineage>
        <taxon>Eukaryota</taxon>
        <taxon>Metazoa</taxon>
        <taxon>Ecdysozoa</taxon>
        <taxon>Nematoda</taxon>
        <taxon>Chromadorea</taxon>
        <taxon>Rhabditida</taxon>
        <taxon>Tylenchina</taxon>
        <taxon>Panagrolaimomorpha</taxon>
        <taxon>Strongyloidoidea</taxon>
        <taxon>Steinernematidae</taxon>
        <taxon>Steinernema</taxon>
    </lineage>
</organism>
<feature type="transmembrane region" description="Helical" evidence="1">
    <location>
        <begin position="7"/>
        <end position="29"/>
    </location>
</feature>
<gene>
    <name evidence="2" type="ORF">L596_021981</name>
</gene>
<evidence type="ECO:0000256" key="1">
    <source>
        <dbReference type="SAM" id="Phobius"/>
    </source>
</evidence>
<keyword evidence="1" id="KW-1133">Transmembrane helix</keyword>
<proteinExistence type="predicted"/>
<dbReference type="EMBL" id="AZBU02000007">
    <property type="protein sequence ID" value="TKR69889.1"/>
    <property type="molecule type" value="Genomic_DNA"/>
</dbReference>
<protein>
    <submittedName>
        <fullName evidence="2">Uncharacterized protein</fullName>
    </submittedName>
</protein>
<sequence>MHHALNPVLAVTKLFLLLTVVSFFSIYLMQMYECTKVEEFHGYYIHSDTPTSEGLPFILGLLTILTLIPLIPWLCIRNRKLCSDDGKNLMWKENIMLGLAIFVCVALILIMGVMFRQISLVWGYNMTKSFFCKNAPQFVSEIATERRISSNGAYYNCHVGAHEFHHFLCFITYWILVAMTFFRLKQLFQNMIIAKEITFQINYRHFKFAFGDLIAEEMKVIPKEEEKAEEPILKV</sequence>
<dbReference type="AlphaFoldDB" id="A0A4U5MKC6"/>
<reference evidence="2 3" key="1">
    <citation type="journal article" date="2015" name="Genome Biol.">
        <title>Comparative genomics of Steinernema reveals deeply conserved gene regulatory networks.</title>
        <authorList>
            <person name="Dillman A.R."/>
            <person name="Macchietto M."/>
            <person name="Porter C.F."/>
            <person name="Rogers A."/>
            <person name="Williams B."/>
            <person name="Antoshechkin I."/>
            <person name="Lee M.M."/>
            <person name="Goodwin Z."/>
            <person name="Lu X."/>
            <person name="Lewis E.E."/>
            <person name="Goodrich-Blair H."/>
            <person name="Stock S.P."/>
            <person name="Adams B.J."/>
            <person name="Sternberg P.W."/>
            <person name="Mortazavi A."/>
        </authorList>
    </citation>
    <scope>NUCLEOTIDE SEQUENCE [LARGE SCALE GENOMIC DNA]</scope>
    <source>
        <strain evidence="2 3">ALL</strain>
    </source>
</reference>
<feature type="transmembrane region" description="Helical" evidence="1">
    <location>
        <begin position="57"/>
        <end position="76"/>
    </location>
</feature>
<feature type="transmembrane region" description="Helical" evidence="1">
    <location>
        <begin position="164"/>
        <end position="182"/>
    </location>
</feature>
<evidence type="ECO:0000313" key="2">
    <source>
        <dbReference type="EMBL" id="TKR69889.1"/>
    </source>
</evidence>
<keyword evidence="1" id="KW-0812">Transmembrane</keyword>
<evidence type="ECO:0000313" key="3">
    <source>
        <dbReference type="Proteomes" id="UP000298663"/>
    </source>
</evidence>
<keyword evidence="1" id="KW-0472">Membrane</keyword>
<keyword evidence="3" id="KW-1185">Reference proteome</keyword>
<reference evidence="2 3" key="2">
    <citation type="journal article" date="2019" name="G3 (Bethesda)">
        <title>Hybrid Assembly of the Genome of the Entomopathogenic Nematode Steinernema carpocapsae Identifies the X-Chromosome.</title>
        <authorList>
            <person name="Serra L."/>
            <person name="Macchietto M."/>
            <person name="Macias-Munoz A."/>
            <person name="McGill C.J."/>
            <person name="Rodriguez I.M."/>
            <person name="Rodriguez B."/>
            <person name="Murad R."/>
            <person name="Mortazavi A."/>
        </authorList>
    </citation>
    <scope>NUCLEOTIDE SEQUENCE [LARGE SCALE GENOMIC DNA]</scope>
    <source>
        <strain evidence="2 3">ALL</strain>
    </source>
</reference>
<dbReference type="Proteomes" id="UP000298663">
    <property type="component" value="Unassembled WGS sequence"/>
</dbReference>
<accession>A0A4U5MKC6</accession>
<comment type="caution">
    <text evidence="2">The sequence shown here is derived from an EMBL/GenBank/DDBJ whole genome shotgun (WGS) entry which is preliminary data.</text>
</comment>
<feature type="transmembrane region" description="Helical" evidence="1">
    <location>
        <begin position="97"/>
        <end position="118"/>
    </location>
</feature>